<evidence type="ECO:0000256" key="1">
    <source>
        <dbReference type="ARBA" id="ARBA00005187"/>
    </source>
</evidence>
<dbReference type="CDD" id="cd01991">
    <property type="entry name" value="Asn_synthase_B_C"/>
    <property type="match status" value="1"/>
</dbReference>
<evidence type="ECO:0000256" key="7">
    <source>
        <dbReference type="ARBA" id="ARBA00048741"/>
    </source>
</evidence>
<dbReference type="Proteomes" id="UP001368500">
    <property type="component" value="Unassembled WGS sequence"/>
</dbReference>
<dbReference type="InterPro" id="IPR014729">
    <property type="entry name" value="Rossmann-like_a/b/a_fold"/>
</dbReference>
<dbReference type="InterPro" id="IPR029055">
    <property type="entry name" value="Ntn_hydrolases_N"/>
</dbReference>
<dbReference type="InterPro" id="IPR001962">
    <property type="entry name" value="Asn_synthase"/>
</dbReference>
<dbReference type="PROSITE" id="PS51278">
    <property type="entry name" value="GATASE_TYPE_2"/>
    <property type="match status" value="1"/>
</dbReference>
<evidence type="ECO:0000313" key="9">
    <source>
        <dbReference type="EMBL" id="MEK8024406.1"/>
    </source>
</evidence>
<feature type="domain" description="Glutamine amidotransferase type-2" evidence="8">
    <location>
        <begin position="2"/>
        <end position="214"/>
    </location>
</feature>
<reference evidence="9 10" key="1">
    <citation type="submission" date="2024-04" db="EMBL/GenBank/DDBJ databases">
        <title>Novel species of the genus Ideonella isolated from streams.</title>
        <authorList>
            <person name="Lu H."/>
        </authorList>
    </citation>
    <scope>NUCLEOTIDE SEQUENCE [LARGE SCALE GENOMIC DNA]</scope>
    <source>
        <strain evidence="9 10">BYS139W</strain>
    </source>
</reference>
<dbReference type="InterPro" id="IPR017932">
    <property type="entry name" value="GATase_2_dom"/>
</dbReference>
<gene>
    <name evidence="9" type="ORF">AACH11_00290</name>
</gene>
<dbReference type="EC" id="6.3.5.4" evidence="3"/>
<keyword evidence="10" id="KW-1185">Reference proteome</keyword>
<evidence type="ECO:0000256" key="2">
    <source>
        <dbReference type="ARBA" id="ARBA00005752"/>
    </source>
</evidence>
<keyword evidence="6" id="KW-0315">Glutamine amidotransferase</keyword>
<comment type="catalytic activity">
    <reaction evidence="7">
        <text>L-aspartate + L-glutamine + ATP + H2O = L-asparagine + L-glutamate + AMP + diphosphate + H(+)</text>
        <dbReference type="Rhea" id="RHEA:12228"/>
        <dbReference type="ChEBI" id="CHEBI:15377"/>
        <dbReference type="ChEBI" id="CHEBI:15378"/>
        <dbReference type="ChEBI" id="CHEBI:29985"/>
        <dbReference type="ChEBI" id="CHEBI:29991"/>
        <dbReference type="ChEBI" id="CHEBI:30616"/>
        <dbReference type="ChEBI" id="CHEBI:33019"/>
        <dbReference type="ChEBI" id="CHEBI:58048"/>
        <dbReference type="ChEBI" id="CHEBI:58359"/>
        <dbReference type="ChEBI" id="CHEBI:456215"/>
        <dbReference type="EC" id="6.3.5.4"/>
    </reaction>
</comment>
<dbReference type="InterPro" id="IPR051786">
    <property type="entry name" value="ASN_synthetase/amidase"/>
</dbReference>
<dbReference type="Pfam" id="PF00733">
    <property type="entry name" value="Asn_synthase"/>
    <property type="match status" value="1"/>
</dbReference>
<comment type="similarity">
    <text evidence="2">Belongs to the asparagine synthetase family.</text>
</comment>
<dbReference type="NCBIfam" id="TIGR01536">
    <property type="entry name" value="asn_synth_AEB"/>
    <property type="match status" value="1"/>
</dbReference>
<dbReference type="EMBL" id="JBBUTF010000001">
    <property type="protein sequence ID" value="MEK8024406.1"/>
    <property type="molecule type" value="Genomic_DNA"/>
</dbReference>
<name>A0ABU9B459_9BURK</name>
<dbReference type="Pfam" id="PF13537">
    <property type="entry name" value="GATase_7"/>
    <property type="match status" value="1"/>
</dbReference>
<accession>A0ABU9B459</accession>
<keyword evidence="5" id="KW-0067">ATP-binding</keyword>
<dbReference type="SUPFAM" id="SSF56235">
    <property type="entry name" value="N-terminal nucleophile aminohydrolases (Ntn hydrolases)"/>
    <property type="match status" value="1"/>
</dbReference>
<dbReference type="Gene3D" id="3.60.20.10">
    <property type="entry name" value="Glutamine Phosphoribosylpyrophosphate, subunit 1, domain 1"/>
    <property type="match status" value="1"/>
</dbReference>
<dbReference type="PIRSF" id="PIRSF001589">
    <property type="entry name" value="Asn_synthetase_glu-h"/>
    <property type="match status" value="1"/>
</dbReference>
<evidence type="ECO:0000313" key="10">
    <source>
        <dbReference type="Proteomes" id="UP001368500"/>
    </source>
</evidence>
<dbReference type="NCBIfam" id="TIGR03108">
    <property type="entry name" value="eps_aminotran_1"/>
    <property type="match status" value="1"/>
</dbReference>
<evidence type="ECO:0000256" key="4">
    <source>
        <dbReference type="ARBA" id="ARBA00022741"/>
    </source>
</evidence>
<dbReference type="CDD" id="cd00712">
    <property type="entry name" value="AsnB"/>
    <property type="match status" value="1"/>
</dbReference>
<evidence type="ECO:0000256" key="5">
    <source>
        <dbReference type="ARBA" id="ARBA00022840"/>
    </source>
</evidence>
<sequence>MCGITGIFDTRAGREPDGARLQRMNDAQFHRGPDEGSVHLEPGVGFGHRRLSIIDVATGQQPLSNEDGSVVVVFNGEIYNYQELIPELQAAGHVFRTKSDTEVIVHGWEQWGEACVQRFRGMFAFALWDRNRQTFFMARDRMGVKPMHYAILDDGWLLFGSELKTLMQHGGLKRDIDPQAVEEYFALGYVAEPRTIFRQARKLSPGHTLTIRRGQPIPEPQRYWDVRFTLGARLSVEEAGEELRRRLSESVRLRMISEVPLGAFLSGGVDSSAVVATMAGLSDAPVNTCSISFADPQFNESAFAEMVAQRYATNHRVEQVGVDDFDLIDTLARLYDEPYADSSAIPTYRVCQLARKHVTVALSGDGGDETFGGYRRYRLHLMEERMRASLPAALRQPLFGFLGRVYPKADWAPRMFRAKTTFQGMARSAVEAYFHSMCFVREPLRSQLFTRQFKAELGGYSAQQVFERHAARAQTDDPLALIQYIDTHTYLVGDINTKVDRASMAHSLEVREPLMDHELVEWVATLPSALKLQGSNGKMFFKKSMEPLLPDDVLYRPKMGFSVPLARWFRGPLRERVRASLLHGPMLETGWFERDTLARIVEQHETGAADHSTPLWTLLMFDAFLRCSLGQTAAPVPEAVAA</sequence>
<evidence type="ECO:0000259" key="8">
    <source>
        <dbReference type="PROSITE" id="PS51278"/>
    </source>
</evidence>
<dbReference type="PANTHER" id="PTHR43284">
    <property type="entry name" value="ASPARAGINE SYNTHETASE (GLUTAMINE-HYDROLYZING)"/>
    <property type="match status" value="1"/>
</dbReference>
<organism evidence="9 10">
    <name type="scientific">Pseudaquabacterium rugosum</name>
    <dbReference type="NCBI Taxonomy" id="2984194"/>
    <lineage>
        <taxon>Bacteria</taxon>
        <taxon>Pseudomonadati</taxon>
        <taxon>Pseudomonadota</taxon>
        <taxon>Betaproteobacteria</taxon>
        <taxon>Burkholderiales</taxon>
        <taxon>Sphaerotilaceae</taxon>
        <taxon>Pseudaquabacterium</taxon>
    </lineage>
</organism>
<dbReference type="RefSeq" id="WP_341372192.1">
    <property type="nucleotide sequence ID" value="NZ_JBBUTF010000001.1"/>
</dbReference>
<dbReference type="InterPro" id="IPR006426">
    <property type="entry name" value="Asn_synth_AEB"/>
</dbReference>
<dbReference type="PANTHER" id="PTHR43284:SF1">
    <property type="entry name" value="ASPARAGINE SYNTHETASE"/>
    <property type="match status" value="1"/>
</dbReference>
<evidence type="ECO:0000256" key="6">
    <source>
        <dbReference type="ARBA" id="ARBA00022962"/>
    </source>
</evidence>
<comment type="caution">
    <text evidence="9">The sequence shown here is derived from an EMBL/GenBank/DDBJ whole genome shotgun (WGS) entry which is preliminary data.</text>
</comment>
<evidence type="ECO:0000256" key="3">
    <source>
        <dbReference type="ARBA" id="ARBA00012737"/>
    </source>
</evidence>
<dbReference type="InterPro" id="IPR033738">
    <property type="entry name" value="AsnB_N"/>
</dbReference>
<keyword evidence="4" id="KW-0547">Nucleotide-binding</keyword>
<protein>
    <recommendedName>
        <fullName evidence="3">asparagine synthase (glutamine-hydrolyzing)</fullName>
        <ecNumber evidence="3">6.3.5.4</ecNumber>
    </recommendedName>
</protein>
<comment type="pathway">
    <text evidence="1">Amino-acid biosynthesis; L-asparagine biosynthesis; L-asparagine from L-aspartate (L-Gln route): step 1/1.</text>
</comment>
<proteinExistence type="inferred from homology"/>
<dbReference type="SUPFAM" id="SSF52402">
    <property type="entry name" value="Adenine nucleotide alpha hydrolases-like"/>
    <property type="match status" value="1"/>
</dbReference>
<dbReference type="InterPro" id="IPR017539">
    <property type="entry name" value="XrtA_amidotfase"/>
</dbReference>
<dbReference type="Gene3D" id="3.40.50.620">
    <property type="entry name" value="HUPs"/>
    <property type="match status" value="2"/>
</dbReference>